<organism evidence="5 6">
    <name type="scientific">Paenibacillus abyssi</name>
    <dbReference type="NCBI Taxonomy" id="1340531"/>
    <lineage>
        <taxon>Bacteria</taxon>
        <taxon>Bacillati</taxon>
        <taxon>Bacillota</taxon>
        <taxon>Bacilli</taxon>
        <taxon>Bacillales</taxon>
        <taxon>Paenibacillaceae</taxon>
        <taxon>Paenibacillus</taxon>
    </lineage>
</organism>
<dbReference type="SUPFAM" id="SSF46785">
    <property type="entry name" value="Winged helix' DNA-binding domain"/>
    <property type="match status" value="1"/>
</dbReference>
<evidence type="ECO:0000256" key="2">
    <source>
        <dbReference type="ARBA" id="ARBA00023125"/>
    </source>
</evidence>
<dbReference type="InterPro" id="IPR011711">
    <property type="entry name" value="GntR_C"/>
</dbReference>
<dbReference type="Gene3D" id="1.10.10.10">
    <property type="entry name" value="Winged helix-like DNA-binding domain superfamily/Winged helix DNA-binding domain"/>
    <property type="match status" value="1"/>
</dbReference>
<keyword evidence="6" id="KW-1185">Reference proteome</keyword>
<dbReference type="PANTHER" id="PTHR43537">
    <property type="entry name" value="TRANSCRIPTIONAL REGULATOR, GNTR FAMILY"/>
    <property type="match status" value="1"/>
</dbReference>
<evidence type="ECO:0000313" key="5">
    <source>
        <dbReference type="EMBL" id="GGF93105.1"/>
    </source>
</evidence>
<dbReference type="GO" id="GO:0003677">
    <property type="term" value="F:DNA binding"/>
    <property type="evidence" value="ECO:0007669"/>
    <property type="project" value="UniProtKB-KW"/>
</dbReference>
<reference evidence="5" key="2">
    <citation type="submission" date="2020-09" db="EMBL/GenBank/DDBJ databases">
        <authorList>
            <person name="Sun Q."/>
            <person name="Zhou Y."/>
        </authorList>
    </citation>
    <scope>NUCLEOTIDE SEQUENCE</scope>
    <source>
        <strain evidence="5">CGMCC 1.12987</strain>
    </source>
</reference>
<dbReference type="SUPFAM" id="SSF48008">
    <property type="entry name" value="GntR ligand-binding domain-like"/>
    <property type="match status" value="1"/>
</dbReference>
<name>A0A917CP54_9BACL</name>
<keyword evidence="1" id="KW-0805">Transcription regulation</keyword>
<evidence type="ECO:0000313" key="6">
    <source>
        <dbReference type="Proteomes" id="UP000644756"/>
    </source>
</evidence>
<dbReference type="InterPro" id="IPR036388">
    <property type="entry name" value="WH-like_DNA-bd_sf"/>
</dbReference>
<feature type="domain" description="HTH gntR-type" evidence="4">
    <location>
        <begin position="13"/>
        <end position="80"/>
    </location>
</feature>
<dbReference type="Pfam" id="PF00392">
    <property type="entry name" value="GntR"/>
    <property type="match status" value="1"/>
</dbReference>
<dbReference type="SMART" id="SM00895">
    <property type="entry name" value="FCD"/>
    <property type="match status" value="1"/>
</dbReference>
<accession>A0A917CP54</accession>
<dbReference type="PANTHER" id="PTHR43537:SF24">
    <property type="entry name" value="GLUCONATE OPERON TRANSCRIPTIONAL REPRESSOR"/>
    <property type="match status" value="1"/>
</dbReference>
<dbReference type="PROSITE" id="PS50949">
    <property type="entry name" value="HTH_GNTR"/>
    <property type="match status" value="1"/>
</dbReference>
<sequence length="218" mass="25371">MSKFNLKPIDRQLTTKERVYKEIKDVILNGHISSEEIFTEVKMANLLNTSRTPVREALQDLIKEGLIFTIPRKGMAVRKVTESEIEQIFLLRTSIESEIILKLTEIITPEQLEELHQICNEQEEAMSQDDEITFIKLDQCFHMKLTKLVDYQLIEQVLLNLHNLSQLIGLRAIKKSNRMMEVLAEHREIIKSMEMKHGELAAKSMMDHLNKTKNSVKN</sequence>
<keyword evidence="2" id="KW-0238">DNA-binding</keyword>
<evidence type="ECO:0000259" key="4">
    <source>
        <dbReference type="PROSITE" id="PS50949"/>
    </source>
</evidence>
<dbReference type="Proteomes" id="UP000644756">
    <property type="component" value="Unassembled WGS sequence"/>
</dbReference>
<dbReference type="InterPro" id="IPR000524">
    <property type="entry name" value="Tscrpt_reg_HTH_GntR"/>
</dbReference>
<dbReference type="AlphaFoldDB" id="A0A917CP54"/>
<evidence type="ECO:0000256" key="3">
    <source>
        <dbReference type="ARBA" id="ARBA00023163"/>
    </source>
</evidence>
<dbReference type="SMART" id="SM00345">
    <property type="entry name" value="HTH_GNTR"/>
    <property type="match status" value="1"/>
</dbReference>
<dbReference type="Pfam" id="PF07729">
    <property type="entry name" value="FCD"/>
    <property type="match status" value="1"/>
</dbReference>
<evidence type="ECO:0000256" key="1">
    <source>
        <dbReference type="ARBA" id="ARBA00023015"/>
    </source>
</evidence>
<reference evidence="5" key="1">
    <citation type="journal article" date="2014" name="Int. J. Syst. Evol. Microbiol.">
        <title>Complete genome sequence of Corynebacterium casei LMG S-19264T (=DSM 44701T), isolated from a smear-ripened cheese.</title>
        <authorList>
            <consortium name="US DOE Joint Genome Institute (JGI-PGF)"/>
            <person name="Walter F."/>
            <person name="Albersmeier A."/>
            <person name="Kalinowski J."/>
            <person name="Ruckert C."/>
        </authorList>
    </citation>
    <scope>NUCLEOTIDE SEQUENCE</scope>
    <source>
        <strain evidence="5">CGMCC 1.12987</strain>
    </source>
</reference>
<comment type="caution">
    <text evidence="5">The sequence shown here is derived from an EMBL/GenBank/DDBJ whole genome shotgun (WGS) entry which is preliminary data.</text>
</comment>
<dbReference type="Gene3D" id="1.20.120.530">
    <property type="entry name" value="GntR ligand-binding domain-like"/>
    <property type="match status" value="1"/>
</dbReference>
<dbReference type="EMBL" id="BMGR01000002">
    <property type="protein sequence ID" value="GGF93105.1"/>
    <property type="molecule type" value="Genomic_DNA"/>
</dbReference>
<proteinExistence type="predicted"/>
<gene>
    <name evidence="5" type="ORF">GCM10010916_08070</name>
</gene>
<dbReference type="InterPro" id="IPR036390">
    <property type="entry name" value="WH_DNA-bd_sf"/>
</dbReference>
<dbReference type="CDD" id="cd07377">
    <property type="entry name" value="WHTH_GntR"/>
    <property type="match status" value="1"/>
</dbReference>
<dbReference type="RefSeq" id="WP_188529245.1">
    <property type="nucleotide sequence ID" value="NZ_BMGR01000002.1"/>
</dbReference>
<keyword evidence="3" id="KW-0804">Transcription</keyword>
<protein>
    <submittedName>
        <fullName evidence="5">GntR family transcriptional regulator</fullName>
    </submittedName>
</protein>
<dbReference type="GO" id="GO:0003700">
    <property type="term" value="F:DNA-binding transcription factor activity"/>
    <property type="evidence" value="ECO:0007669"/>
    <property type="project" value="InterPro"/>
</dbReference>
<dbReference type="PRINTS" id="PR00035">
    <property type="entry name" value="HTHGNTR"/>
</dbReference>
<dbReference type="InterPro" id="IPR008920">
    <property type="entry name" value="TF_FadR/GntR_C"/>
</dbReference>